<dbReference type="InterPro" id="IPR006385">
    <property type="entry name" value="HAD_hydro_SerB1"/>
</dbReference>
<dbReference type="RefSeq" id="WP_021282953.1">
    <property type="nucleotide sequence ID" value="NZ_JAGGLL010000010.1"/>
</dbReference>
<evidence type="ECO:0000256" key="2">
    <source>
        <dbReference type="ARBA" id="ARBA00022723"/>
    </source>
</evidence>
<accession>A0ABS4K237</accession>
<organism evidence="5 6">
    <name type="scientific">Clostridium punense</name>
    <dbReference type="NCBI Taxonomy" id="1054297"/>
    <lineage>
        <taxon>Bacteria</taxon>
        <taxon>Bacillati</taxon>
        <taxon>Bacillota</taxon>
        <taxon>Clostridia</taxon>
        <taxon>Eubacteriales</taxon>
        <taxon>Clostridiaceae</taxon>
        <taxon>Clostridium</taxon>
    </lineage>
</organism>
<dbReference type="SUPFAM" id="SSF56784">
    <property type="entry name" value="HAD-like"/>
    <property type="match status" value="1"/>
</dbReference>
<dbReference type="PANTHER" id="PTHR43344">
    <property type="entry name" value="PHOSPHOSERINE PHOSPHATASE"/>
    <property type="match status" value="1"/>
</dbReference>
<sequence length="212" mass="24973">MERLAIFDIDFTLTKKETSIELYKYMLKKNPSLVKHLPRHLVTLLLYGIKFYDEKKSKEAFLRFLDGVEEKQLQKIVKDFYREKLSTILYEDAINMIKKLKSEGYKVYLISASGEFYLSELYNIKEVDKIIGTRFKMENGVFKSLINGANCKGEEKIKRLMEELKKDNIEVDFKNSLMFSDSLADLPLLNLVGKGYLINYKGKHELEILRWK</sequence>
<evidence type="ECO:0000256" key="3">
    <source>
        <dbReference type="ARBA" id="ARBA00022801"/>
    </source>
</evidence>
<dbReference type="CDD" id="cd02612">
    <property type="entry name" value="HAD_PGPPase"/>
    <property type="match status" value="1"/>
</dbReference>
<dbReference type="Proteomes" id="UP001519308">
    <property type="component" value="Unassembled WGS sequence"/>
</dbReference>
<evidence type="ECO:0000256" key="1">
    <source>
        <dbReference type="ARBA" id="ARBA00009184"/>
    </source>
</evidence>
<dbReference type="PANTHER" id="PTHR43344:SF13">
    <property type="entry name" value="PHOSPHATASE RV3661-RELATED"/>
    <property type="match status" value="1"/>
</dbReference>
<dbReference type="InterPro" id="IPR036412">
    <property type="entry name" value="HAD-like_sf"/>
</dbReference>
<keyword evidence="3 5" id="KW-0378">Hydrolase</keyword>
<dbReference type="InterPro" id="IPR023214">
    <property type="entry name" value="HAD_sf"/>
</dbReference>
<reference evidence="5 6" key="1">
    <citation type="submission" date="2021-03" db="EMBL/GenBank/DDBJ databases">
        <title>Genomic Encyclopedia of Type Strains, Phase IV (KMG-IV): sequencing the most valuable type-strain genomes for metagenomic binning, comparative biology and taxonomic classification.</title>
        <authorList>
            <person name="Goeker M."/>
        </authorList>
    </citation>
    <scope>NUCLEOTIDE SEQUENCE [LARGE SCALE GENOMIC DNA]</scope>
    <source>
        <strain evidence="5 6">DSM 28650</strain>
    </source>
</reference>
<dbReference type="EMBL" id="JAGGLL010000010">
    <property type="protein sequence ID" value="MBP2021850.1"/>
    <property type="molecule type" value="Genomic_DNA"/>
</dbReference>
<dbReference type="GO" id="GO:0016787">
    <property type="term" value="F:hydrolase activity"/>
    <property type="evidence" value="ECO:0007669"/>
    <property type="project" value="UniProtKB-KW"/>
</dbReference>
<evidence type="ECO:0000313" key="6">
    <source>
        <dbReference type="Proteomes" id="UP001519308"/>
    </source>
</evidence>
<dbReference type="Gene3D" id="1.20.1440.100">
    <property type="entry name" value="SG protein - dephosphorylation function"/>
    <property type="match status" value="1"/>
</dbReference>
<evidence type="ECO:0000313" key="5">
    <source>
        <dbReference type="EMBL" id="MBP2021850.1"/>
    </source>
</evidence>
<proteinExistence type="inferred from homology"/>
<evidence type="ECO:0000256" key="4">
    <source>
        <dbReference type="ARBA" id="ARBA00022842"/>
    </source>
</evidence>
<dbReference type="Pfam" id="PF12710">
    <property type="entry name" value="HAD"/>
    <property type="match status" value="1"/>
</dbReference>
<dbReference type="InterPro" id="IPR050582">
    <property type="entry name" value="HAD-like_SerB"/>
</dbReference>
<keyword evidence="4" id="KW-0460">Magnesium</keyword>
<dbReference type="Gene3D" id="3.40.50.1000">
    <property type="entry name" value="HAD superfamily/HAD-like"/>
    <property type="match status" value="1"/>
</dbReference>
<comment type="caution">
    <text evidence="5">The sequence shown here is derived from an EMBL/GenBank/DDBJ whole genome shotgun (WGS) entry which is preliminary data.</text>
</comment>
<dbReference type="NCBIfam" id="TIGR01488">
    <property type="entry name" value="HAD-SF-IB"/>
    <property type="match status" value="1"/>
</dbReference>
<protein>
    <submittedName>
        <fullName evidence="5">HAD superfamily hydrolase (TIGR01490 family)</fullName>
    </submittedName>
</protein>
<gene>
    <name evidence="5" type="ORF">J2Z44_001646</name>
</gene>
<dbReference type="NCBIfam" id="TIGR01490">
    <property type="entry name" value="HAD-SF-IB-hyp1"/>
    <property type="match status" value="1"/>
</dbReference>
<keyword evidence="6" id="KW-1185">Reference proteome</keyword>
<name>A0ABS4K237_9CLOT</name>
<keyword evidence="2" id="KW-0479">Metal-binding</keyword>
<comment type="similarity">
    <text evidence="1">Belongs to the HAD-like hydrolase superfamily. SerB family.</text>
</comment>